<comment type="function">
    <text evidence="3">Hydrolase that can remove conjugated ubiquitin from proteins and may therefore play an important regulatory role at the level of protein turnover by preventing degradation.</text>
</comment>
<dbReference type="EC" id="3.4.19.12" evidence="3"/>
<sequence>MRTCAGPTARGDGSTLDDPYRHARKPSLEKARLPSIASFPVPQKAASGAGASLASAFILPRLFPSPLFPTNIIVVFRTEIDRGPVNAEASRGRTNKNDGNSTGYSHGKKIYTDYSITGIPGDGRCLFRSVMHGACLRAGKLPPDEKLQRELADELRARVADEFVKRRAETEWFVEGDFDTYVSTIRKPHVWGGEPELFMASHSMAKNMGRMIQFVFFIMALVITKPYKFLEEKVQDQDCSFLDMVILMLLLIVASVQWADGLAAWGNLSPDVPALCWDTSPTLHAERNIKAWGRTCITDDPHM</sequence>
<dbReference type="PROSITE" id="PS50802">
    <property type="entry name" value="OTU"/>
    <property type="match status" value="1"/>
</dbReference>
<dbReference type="GO" id="GO:0030968">
    <property type="term" value="P:endoplasmic reticulum unfolded protein response"/>
    <property type="evidence" value="ECO:0007669"/>
    <property type="project" value="TreeGrafter"/>
</dbReference>
<dbReference type="SUPFAM" id="SSF54001">
    <property type="entry name" value="Cysteine proteinases"/>
    <property type="match status" value="1"/>
</dbReference>
<dbReference type="GO" id="GO:0036503">
    <property type="term" value="P:ERAD pathway"/>
    <property type="evidence" value="ECO:0007669"/>
    <property type="project" value="TreeGrafter"/>
</dbReference>
<name>A0A9E7K7I3_9LILI</name>
<evidence type="ECO:0000313" key="6">
    <source>
        <dbReference type="EMBL" id="URE07341.1"/>
    </source>
</evidence>
<dbReference type="EMBL" id="CP097507">
    <property type="protein sequence ID" value="URE07341.1"/>
    <property type="molecule type" value="Genomic_DNA"/>
</dbReference>
<evidence type="ECO:0000256" key="2">
    <source>
        <dbReference type="ARBA" id="ARBA00022801"/>
    </source>
</evidence>
<dbReference type="GO" id="GO:0005634">
    <property type="term" value="C:nucleus"/>
    <property type="evidence" value="ECO:0007669"/>
    <property type="project" value="TreeGrafter"/>
</dbReference>
<dbReference type="AlphaFoldDB" id="A0A9E7K7I3"/>
<comment type="subcellular location">
    <subcellularLocation>
        <location evidence="3">Cytoplasm</location>
    </subcellularLocation>
</comment>
<organism evidence="6 7">
    <name type="scientific">Musa troglodytarum</name>
    <name type="common">fe'i banana</name>
    <dbReference type="NCBI Taxonomy" id="320322"/>
    <lineage>
        <taxon>Eukaryota</taxon>
        <taxon>Viridiplantae</taxon>
        <taxon>Streptophyta</taxon>
        <taxon>Embryophyta</taxon>
        <taxon>Tracheophyta</taxon>
        <taxon>Spermatophyta</taxon>
        <taxon>Magnoliopsida</taxon>
        <taxon>Liliopsida</taxon>
        <taxon>Zingiberales</taxon>
        <taxon>Musaceae</taxon>
        <taxon>Musa</taxon>
    </lineage>
</organism>
<feature type="region of interest" description="Disordered" evidence="4">
    <location>
        <begin position="1"/>
        <end position="21"/>
    </location>
</feature>
<keyword evidence="3" id="KW-0963">Cytoplasm</keyword>
<dbReference type="InterPro" id="IPR038765">
    <property type="entry name" value="Papain-like_cys_pep_sf"/>
</dbReference>
<dbReference type="Proteomes" id="UP001055439">
    <property type="component" value="Chromosome 5"/>
</dbReference>
<evidence type="ECO:0000256" key="4">
    <source>
        <dbReference type="SAM" id="MobiDB-lite"/>
    </source>
</evidence>
<feature type="domain" description="OTU" evidence="5">
    <location>
        <begin position="114"/>
        <end position="233"/>
    </location>
</feature>
<protein>
    <recommendedName>
        <fullName evidence="3">Ubiquitin thioesterase OTU</fullName>
        <ecNumber evidence="3">3.4.19.12</ecNumber>
    </recommendedName>
</protein>
<evidence type="ECO:0000259" key="5">
    <source>
        <dbReference type="PROSITE" id="PS50802"/>
    </source>
</evidence>
<reference evidence="6" key="1">
    <citation type="submission" date="2022-05" db="EMBL/GenBank/DDBJ databases">
        <title>The Musa troglodytarum L. genome provides insights into the mechanism of non-climacteric behaviour and enrichment of carotenoids.</title>
        <authorList>
            <person name="Wang J."/>
        </authorList>
    </citation>
    <scope>NUCLEOTIDE SEQUENCE</scope>
    <source>
        <tissue evidence="6">Leaf</tissue>
    </source>
</reference>
<dbReference type="Gene3D" id="3.90.70.80">
    <property type="match status" value="1"/>
</dbReference>
<keyword evidence="2 3" id="KW-0378">Hydrolase</keyword>
<comment type="catalytic activity">
    <reaction evidence="1 3">
        <text>Thiol-dependent hydrolysis of ester, thioester, amide, peptide and isopeptide bonds formed by the C-terminal Gly of ubiquitin (a 76-residue protein attached to proteins as an intracellular targeting signal).</text>
        <dbReference type="EC" id="3.4.19.12"/>
    </reaction>
</comment>
<proteinExistence type="predicted"/>
<dbReference type="PANTHER" id="PTHR13312">
    <property type="entry name" value="HIV-INDUCED PROTEIN-7-LIKE PROTEASE"/>
    <property type="match status" value="1"/>
</dbReference>
<dbReference type="GO" id="GO:0004843">
    <property type="term" value="F:cysteine-type deubiquitinase activity"/>
    <property type="evidence" value="ECO:0007669"/>
    <property type="project" value="UniProtKB-UniRule"/>
</dbReference>
<dbReference type="InterPro" id="IPR003323">
    <property type="entry name" value="OTU_dom"/>
</dbReference>
<dbReference type="GO" id="GO:0005829">
    <property type="term" value="C:cytosol"/>
    <property type="evidence" value="ECO:0007669"/>
    <property type="project" value="TreeGrafter"/>
</dbReference>
<keyword evidence="6" id="KW-0645">Protease</keyword>
<keyword evidence="7" id="KW-1185">Reference proteome</keyword>
<dbReference type="Pfam" id="PF02338">
    <property type="entry name" value="OTU"/>
    <property type="match status" value="1"/>
</dbReference>
<accession>A0A9E7K7I3</accession>
<keyword evidence="3" id="KW-0788">Thiol protease</keyword>
<evidence type="ECO:0000256" key="1">
    <source>
        <dbReference type="ARBA" id="ARBA00000707"/>
    </source>
</evidence>
<dbReference type="PANTHER" id="PTHR13312:SF5">
    <property type="entry name" value="UBIQUITIN THIOESTERASE OTU"/>
    <property type="match status" value="1"/>
</dbReference>
<evidence type="ECO:0000313" key="7">
    <source>
        <dbReference type="Proteomes" id="UP001055439"/>
    </source>
</evidence>
<dbReference type="OrthoDB" id="409956at2759"/>
<keyword evidence="3" id="KW-0833">Ubl conjugation pathway</keyword>
<evidence type="ECO:0000256" key="3">
    <source>
        <dbReference type="RuleBase" id="RU367104"/>
    </source>
</evidence>
<dbReference type="GO" id="GO:0016579">
    <property type="term" value="P:protein deubiquitination"/>
    <property type="evidence" value="ECO:0007669"/>
    <property type="project" value="TreeGrafter"/>
</dbReference>
<gene>
    <name evidence="6" type="ORF">MUK42_36238</name>
</gene>